<evidence type="ECO:0000313" key="1">
    <source>
        <dbReference type="EMBL" id="SOQ45316.1"/>
    </source>
</evidence>
<gene>
    <name evidence="1" type="ORF">SFRICE_018012</name>
</gene>
<reference evidence="1" key="1">
    <citation type="submission" date="2016-07" db="EMBL/GenBank/DDBJ databases">
        <authorList>
            <person name="Bretaudeau A."/>
        </authorList>
    </citation>
    <scope>NUCLEOTIDE SEQUENCE</scope>
    <source>
        <strain evidence="1">Rice</strain>
        <tissue evidence="1">Whole body</tissue>
    </source>
</reference>
<proteinExistence type="predicted"/>
<dbReference type="AlphaFoldDB" id="A0A2H1VX56"/>
<dbReference type="EMBL" id="ODYU01004932">
    <property type="protein sequence ID" value="SOQ45316.1"/>
    <property type="molecule type" value="Genomic_DNA"/>
</dbReference>
<name>A0A2H1VX56_SPOFR</name>
<protein>
    <submittedName>
        <fullName evidence="1">SFRICE_018012</fullName>
    </submittedName>
</protein>
<sequence>MAAAMSVKNLFSSPFRERLNAYNSKLTWADGSTSDCIAFLNVYKVWSHLRQQQYFRSAGQSEAAWARRFYVQARALRELDELAKDLRKRLATLGIDPHNGKSPWNKHELSLLYKVIIAGAFYPQYFIQVSEDEGRERDAVRTLGGHDPRNTVYLKNFPDDQPGEVYAGAIKKAVLKQISEEPRVTFDGTSKKVYLTFNDGSDVKTGKQNSGDPTIPGQVVLPVYKAVKARQLRIDVRIPLLPRDKAQTVAASIALDKMTLDLERMVPRLPEVDDTHFPLKISQSSSGKDVGKGQIRVRGLLKQPLVVCTSATRVTPSVPGNSLLTRPIRQLSGGTLSSWRRTKSPTFSDADFNFCYRFLDHSGSGFHLRITIQPAEDNARIAPINDTIDFTSQRTANRAAQSSRRGIVVGFNGATLDLAHRFQNIGANRFIPAIFIEP</sequence>
<accession>A0A2H1VX56</accession>
<organism evidence="1">
    <name type="scientific">Spodoptera frugiperda</name>
    <name type="common">Fall armyworm</name>
    <dbReference type="NCBI Taxonomy" id="7108"/>
    <lineage>
        <taxon>Eukaryota</taxon>
        <taxon>Metazoa</taxon>
        <taxon>Ecdysozoa</taxon>
        <taxon>Arthropoda</taxon>
        <taxon>Hexapoda</taxon>
        <taxon>Insecta</taxon>
        <taxon>Pterygota</taxon>
        <taxon>Neoptera</taxon>
        <taxon>Endopterygota</taxon>
        <taxon>Lepidoptera</taxon>
        <taxon>Glossata</taxon>
        <taxon>Ditrysia</taxon>
        <taxon>Noctuoidea</taxon>
        <taxon>Noctuidae</taxon>
        <taxon>Amphipyrinae</taxon>
        <taxon>Spodoptera</taxon>
    </lineage>
</organism>